<sequence length="51" mass="5493">MIRTDDGARRLDIDRHTNGGIGTATSRGLNTWSGITRVSCSGGRYGTVARR</sequence>
<evidence type="ECO:0000313" key="3">
    <source>
        <dbReference type="Proteomes" id="UP000646749"/>
    </source>
</evidence>
<evidence type="ECO:0000313" key="2">
    <source>
        <dbReference type="EMBL" id="GIG87550.1"/>
    </source>
</evidence>
<reference evidence="2 3" key="1">
    <citation type="submission" date="2021-01" db="EMBL/GenBank/DDBJ databases">
        <title>Whole genome shotgun sequence of Plantactinospora endophytica NBRC 110450.</title>
        <authorList>
            <person name="Komaki H."/>
            <person name="Tamura T."/>
        </authorList>
    </citation>
    <scope>NUCLEOTIDE SEQUENCE [LARGE SCALE GENOMIC DNA]</scope>
    <source>
        <strain evidence="2 3">NBRC 110450</strain>
    </source>
</reference>
<feature type="region of interest" description="Disordered" evidence="1">
    <location>
        <begin position="1"/>
        <end position="25"/>
    </location>
</feature>
<dbReference type="Proteomes" id="UP000646749">
    <property type="component" value="Unassembled WGS sequence"/>
</dbReference>
<gene>
    <name evidence="2" type="ORF">Pen02_24860</name>
</gene>
<accession>A0ABQ4DYK8</accession>
<organism evidence="2 3">
    <name type="scientific">Plantactinospora endophytica</name>
    <dbReference type="NCBI Taxonomy" id="673535"/>
    <lineage>
        <taxon>Bacteria</taxon>
        <taxon>Bacillati</taxon>
        <taxon>Actinomycetota</taxon>
        <taxon>Actinomycetes</taxon>
        <taxon>Micromonosporales</taxon>
        <taxon>Micromonosporaceae</taxon>
        <taxon>Plantactinospora</taxon>
    </lineage>
</organism>
<protein>
    <submittedName>
        <fullName evidence="2">Uncharacterized protein</fullName>
    </submittedName>
</protein>
<evidence type="ECO:0000256" key="1">
    <source>
        <dbReference type="SAM" id="MobiDB-lite"/>
    </source>
</evidence>
<feature type="compositionally biased region" description="Basic and acidic residues" evidence="1">
    <location>
        <begin position="1"/>
        <end position="17"/>
    </location>
</feature>
<dbReference type="EMBL" id="BONW01000012">
    <property type="protein sequence ID" value="GIG87550.1"/>
    <property type="molecule type" value="Genomic_DNA"/>
</dbReference>
<keyword evidence="3" id="KW-1185">Reference proteome</keyword>
<name>A0ABQ4DYK8_9ACTN</name>
<dbReference type="RefSeq" id="WP_203866128.1">
    <property type="nucleotide sequence ID" value="NZ_BONW01000012.1"/>
</dbReference>
<comment type="caution">
    <text evidence="2">The sequence shown here is derived from an EMBL/GenBank/DDBJ whole genome shotgun (WGS) entry which is preliminary data.</text>
</comment>
<proteinExistence type="predicted"/>